<protein>
    <submittedName>
        <fullName evidence="1">Uncharacterized protein</fullName>
    </submittedName>
</protein>
<sequence>MKFKQAQREKNEEAGLIQDLGGYAFDDYEIDEQFHNQAVCFLCKEHEQKIGETETTHSENESSQKCGYKNCQEFASCTYFFMRRM</sequence>
<proteinExistence type="predicted"/>
<reference evidence="1" key="1">
    <citation type="journal article" date="2015" name="Nature">
        <title>Complex archaea that bridge the gap between prokaryotes and eukaryotes.</title>
        <authorList>
            <person name="Spang A."/>
            <person name="Saw J.H."/>
            <person name="Jorgensen S.L."/>
            <person name="Zaremba-Niedzwiedzka K."/>
            <person name="Martijn J."/>
            <person name="Lind A.E."/>
            <person name="van Eijk R."/>
            <person name="Schleper C."/>
            <person name="Guy L."/>
            <person name="Ettema T.J."/>
        </authorList>
    </citation>
    <scope>NUCLEOTIDE SEQUENCE</scope>
</reference>
<organism evidence="1">
    <name type="scientific">marine sediment metagenome</name>
    <dbReference type="NCBI Taxonomy" id="412755"/>
    <lineage>
        <taxon>unclassified sequences</taxon>
        <taxon>metagenomes</taxon>
        <taxon>ecological metagenomes</taxon>
    </lineage>
</organism>
<evidence type="ECO:0000313" key="1">
    <source>
        <dbReference type="EMBL" id="KKL25201.1"/>
    </source>
</evidence>
<dbReference type="EMBL" id="LAZR01036304">
    <property type="protein sequence ID" value="KKL25201.1"/>
    <property type="molecule type" value="Genomic_DNA"/>
</dbReference>
<dbReference type="AlphaFoldDB" id="A0A0F9E5S2"/>
<name>A0A0F9E5S2_9ZZZZ</name>
<accession>A0A0F9E5S2</accession>
<gene>
    <name evidence="1" type="ORF">LCGC14_2407730</name>
</gene>
<comment type="caution">
    <text evidence="1">The sequence shown here is derived from an EMBL/GenBank/DDBJ whole genome shotgun (WGS) entry which is preliminary data.</text>
</comment>